<gene>
    <name evidence="2" type="ORF">LQG66_01075</name>
</gene>
<name>A0ABY3RC31_9BRAD</name>
<sequence>MNERFDYGRVSPSLAKFLKGQAERIRHQCVTSIIQIGKSLVEAKRHLSHGAFLRWVQYEVHLPVRTAQAYMRVASWASNKSATVAHLTPTMLYLLSAPSTPEDFSAEILAQVEAGEPIAPSALRQALKVRRLQERTGGQSDVETTLMPDAGSSDPIESESCNGSNELSEFVEMLTTRLSAMEFERVQQIMTSTTVLNDPELPNNLRRAFAATTLTHDFPD</sequence>
<dbReference type="RefSeq" id="WP_231322451.1">
    <property type="nucleotide sequence ID" value="NZ_CP088156.1"/>
</dbReference>
<feature type="region of interest" description="Disordered" evidence="1">
    <location>
        <begin position="134"/>
        <end position="163"/>
    </location>
</feature>
<accession>A0ABY3RC31</accession>
<dbReference type="EMBL" id="CP088156">
    <property type="protein sequence ID" value="UFZ04945.1"/>
    <property type="molecule type" value="Genomic_DNA"/>
</dbReference>
<keyword evidence="3" id="KW-1185">Reference proteome</keyword>
<dbReference type="Pfam" id="PF11300">
    <property type="entry name" value="DUF3102"/>
    <property type="match status" value="1"/>
</dbReference>
<evidence type="ECO:0000313" key="3">
    <source>
        <dbReference type="Proteomes" id="UP001431010"/>
    </source>
</evidence>
<reference evidence="2" key="1">
    <citation type="journal article" date="2024" name="Antonie Van Leeuwenhoek">
        <title>Bradyrhizobium ontarionense sp. nov., a novel bacterial symbiont isolated from Aeschynomene indica (Indian jointvetch), harbours photosynthesis, nitrogen fixation and nitrous oxide (N2O) reductase genes.</title>
        <authorList>
            <person name="Bromfield E.S.P."/>
            <person name="Cloutier S."/>
        </authorList>
    </citation>
    <scope>NUCLEOTIDE SEQUENCE</scope>
    <source>
        <strain evidence="2">A19</strain>
    </source>
</reference>
<protein>
    <submittedName>
        <fullName evidence="2">DUF3102 domain-containing protein</fullName>
    </submittedName>
</protein>
<dbReference type="Proteomes" id="UP001431010">
    <property type="component" value="Chromosome"/>
</dbReference>
<proteinExistence type="predicted"/>
<evidence type="ECO:0000313" key="2">
    <source>
        <dbReference type="EMBL" id="UFZ04945.1"/>
    </source>
</evidence>
<organism evidence="2 3">
    <name type="scientific">Bradyrhizobium ontarionense</name>
    <dbReference type="NCBI Taxonomy" id="2898149"/>
    <lineage>
        <taxon>Bacteria</taxon>
        <taxon>Pseudomonadati</taxon>
        <taxon>Pseudomonadota</taxon>
        <taxon>Alphaproteobacteria</taxon>
        <taxon>Hyphomicrobiales</taxon>
        <taxon>Nitrobacteraceae</taxon>
        <taxon>Bradyrhizobium</taxon>
    </lineage>
</organism>
<dbReference type="InterPro" id="IPR021451">
    <property type="entry name" value="DUF3102"/>
</dbReference>
<evidence type="ECO:0000256" key="1">
    <source>
        <dbReference type="SAM" id="MobiDB-lite"/>
    </source>
</evidence>